<dbReference type="RefSeq" id="XP_070898996.1">
    <property type="nucleotide sequence ID" value="XM_071050077.1"/>
</dbReference>
<dbReference type="GeneID" id="98165241"/>
<reference evidence="1 2" key="1">
    <citation type="submission" date="2024-07" db="EMBL/GenBank/DDBJ databases">
        <title>Section-level genome sequencing and comparative genomics of Aspergillus sections Usti and Cavernicolus.</title>
        <authorList>
            <consortium name="Lawrence Berkeley National Laboratory"/>
            <person name="Nybo J.L."/>
            <person name="Vesth T.C."/>
            <person name="Theobald S."/>
            <person name="Frisvad J.C."/>
            <person name="Larsen T.O."/>
            <person name="Kjaerboelling I."/>
            <person name="Rothschild-Mancinelli K."/>
            <person name="Lyhne E.K."/>
            <person name="Kogle M.E."/>
            <person name="Barry K."/>
            <person name="Clum A."/>
            <person name="Na H."/>
            <person name="Ledsgaard L."/>
            <person name="Lin J."/>
            <person name="Lipzen A."/>
            <person name="Kuo A."/>
            <person name="Riley R."/>
            <person name="Mondo S."/>
            <person name="LaButti K."/>
            <person name="Haridas S."/>
            <person name="Pangalinan J."/>
            <person name="Salamov A.A."/>
            <person name="Simmons B.A."/>
            <person name="Magnuson J.K."/>
            <person name="Chen J."/>
            <person name="Drula E."/>
            <person name="Henrissat B."/>
            <person name="Wiebenga A."/>
            <person name="Lubbers R.J."/>
            <person name="Gomes A.C."/>
            <person name="Macurrencykelacurrency M.R."/>
            <person name="Stajich J."/>
            <person name="Grigoriev I.V."/>
            <person name="Mortensen U.H."/>
            <person name="De vries R.P."/>
            <person name="Baker S.E."/>
            <person name="Andersen M.R."/>
        </authorList>
    </citation>
    <scope>NUCLEOTIDE SEQUENCE [LARGE SCALE GENOMIC DNA]</scope>
    <source>
        <strain evidence="1 2">CBS 756.74</strain>
    </source>
</reference>
<dbReference type="EMBL" id="JBFXLR010000022">
    <property type="protein sequence ID" value="KAL2849771.1"/>
    <property type="molecule type" value="Genomic_DNA"/>
</dbReference>
<dbReference type="Proteomes" id="UP001610444">
    <property type="component" value="Unassembled WGS sequence"/>
</dbReference>
<evidence type="ECO:0000313" key="1">
    <source>
        <dbReference type="EMBL" id="KAL2849771.1"/>
    </source>
</evidence>
<evidence type="ECO:0000313" key="2">
    <source>
        <dbReference type="Proteomes" id="UP001610444"/>
    </source>
</evidence>
<sequence length="67" mass="7750">MLRCRVSFHPCLRVVSLPRCRLRRSQLTFKLESARLSPEPANWSRPTMLCSVRSTPALRVKANEDPK</sequence>
<organism evidence="1 2">
    <name type="scientific">Aspergillus pseudodeflectus</name>
    <dbReference type="NCBI Taxonomy" id="176178"/>
    <lineage>
        <taxon>Eukaryota</taxon>
        <taxon>Fungi</taxon>
        <taxon>Dikarya</taxon>
        <taxon>Ascomycota</taxon>
        <taxon>Pezizomycotina</taxon>
        <taxon>Eurotiomycetes</taxon>
        <taxon>Eurotiomycetidae</taxon>
        <taxon>Eurotiales</taxon>
        <taxon>Aspergillaceae</taxon>
        <taxon>Aspergillus</taxon>
        <taxon>Aspergillus subgen. Nidulantes</taxon>
    </lineage>
</organism>
<gene>
    <name evidence="1" type="ORF">BJX68DRAFT_95987</name>
</gene>
<protein>
    <submittedName>
        <fullName evidence="1">Uncharacterized protein</fullName>
    </submittedName>
</protein>
<accession>A0ABR4KBV3</accession>
<comment type="caution">
    <text evidence="1">The sequence shown here is derived from an EMBL/GenBank/DDBJ whole genome shotgun (WGS) entry which is preliminary data.</text>
</comment>
<name>A0ABR4KBV3_9EURO</name>
<keyword evidence="2" id="KW-1185">Reference proteome</keyword>
<proteinExistence type="predicted"/>